<protein>
    <submittedName>
        <fullName evidence="1">Uncharacterized protein</fullName>
    </submittedName>
</protein>
<dbReference type="AlphaFoldDB" id="A0A1Z4C297"/>
<dbReference type="KEGG" id="mpsy:CEK71_17055"/>
<proteinExistence type="predicted"/>
<gene>
    <name evidence="1" type="ORF">CEK71_17055</name>
</gene>
<dbReference type="EMBL" id="CP022129">
    <property type="protein sequence ID" value="ASF47635.1"/>
    <property type="molecule type" value="Genomic_DNA"/>
</dbReference>
<evidence type="ECO:0000313" key="2">
    <source>
        <dbReference type="Proteomes" id="UP000197019"/>
    </source>
</evidence>
<dbReference type="Proteomes" id="UP000197019">
    <property type="component" value="Chromosome"/>
</dbReference>
<reference evidence="1 2" key="1">
    <citation type="submission" date="2017-06" db="EMBL/GenBank/DDBJ databases">
        <title>Genome Sequencing of the methanotroph Methylovulum psychrotolerants str. HV10-M2 isolated from a high-altitude environment.</title>
        <authorList>
            <person name="Mateos-Rivera A."/>
        </authorList>
    </citation>
    <scope>NUCLEOTIDE SEQUENCE [LARGE SCALE GENOMIC DNA]</scope>
    <source>
        <strain evidence="1 2">HV10_M2</strain>
    </source>
</reference>
<keyword evidence="2" id="KW-1185">Reference proteome</keyword>
<organism evidence="1 2">
    <name type="scientific">Methylovulum psychrotolerans</name>
    <dbReference type="NCBI Taxonomy" id="1704499"/>
    <lineage>
        <taxon>Bacteria</taxon>
        <taxon>Pseudomonadati</taxon>
        <taxon>Pseudomonadota</taxon>
        <taxon>Gammaproteobacteria</taxon>
        <taxon>Methylococcales</taxon>
        <taxon>Methylococcaceae</taxon>
        <taxon>Methylovulum</taxon>
    </lineage>
</organism>
<sequence length="129" mass="14439">MFTNNCDNQENVCWGLIKLPLVVAMKKLNESATRAINQTQFIRMNNSDPTNTISAYKALISPTNNATSEFTEGLGCYLSYWLDQLPNKAIKTKFTDEPSIKGIMACNQEQENGNSSVSSYFDTLIKNLN</sequence>
<name>A0A1Z4C297_9GAMM</name>
<evidence type="ECO:0000313" key="1">
    <source>
        <dbReference type="EMBL" id="ASF47635.1"/>
    </source>
</evidence>
<accession>A0A1Z4C297</accession>